<dbReference type="InterPro" id="IPR016032">
    <property type="entry name" value="Sig_transdc_resp-reg_C-effctor"/>
</dbReference>
<sequence>MHTITSEAINRIDSVVTSSTEGLVRWAQIFRAVTPDRKCFIEKAAEYGLMDGFSVCHHDGAELRVTSFSDKEISTHPRHAAVIELISPYLQFASESLDPTDYELIKLSDREMSVLQWVAAGKINWEIACILRISERTVKFHLGNVMTKLNCNTRSQAVAKAFNWGILRL</sequence>
<dbReference type="InterPro" id="IPR036693">
    <property type="entry name" value="TF_LuxR_autoind-bd_dom_sf"/>
</dbReference>
<keyword evidence="2" id="KW-0238">DNA-binding</keyword>
<feature type="domain" description="HTH luxR-type" evidence="4">
    <location>
        <begin position="100"/>
        <end position="165"/>
    </location>
</feature>
<dbReference type="Gene3D" id="3.30.450.80">
    <property type="entry name" value="Transcription factor LuxR-like, autoinducer-binding domain"/>
    <property type="match status" value="1"/>
</dbReference>
<evidence type="ECO:0000313" key="5">
    <source>
        <dbReference type="EMBL" id="KMQ79753.1"/>
    </source>
</evidence>
<evidence type="ECO:0000313" key="6">
    <source>
        <dbReference type="Proteomes" id="UP000242951"/>
    </source>
</evidence>
<keyword evidence="3" id="KW-0804">Transcription</keyword>
<dbReference type="PRINTS" id="PR00038">
    <property type="entry name" value="HTHLUXR"/>
</dbReference>
<name>A0ABR5HKI3_9BURK</name>
<dbReference type="PANTHER" id="PTHR44688">
    <property type="entry name" value="DNA-BINDING TRANSCRIPTIONAL ACTIVATOR DEVR_DOSR"/>
    <property type="match status" value="1"/>
</dbReference>
<dbReference type="SUPFAM" id="SSF75516">
    <property type="entry name" value="Pheromone-binding domain of LuxR-like quorum-sensing transcription factors"/>
    <property type="match status" value="1"/>
</dbReference>
<organism evidence="5 6">
    <name type="scientific">Candidatus Burkholderia pumila</name>
    <dbReference type="NCBI Taxonomy" id="1090375"/>
    <lineage>
        <taxon>Bacteria</taxon>
        <taxon>Pseudomonadati</taxon>
        <taxon>Pseudomonadota</taxon>
        <taxon>Betaproteobacteria</taxon>
        <taxon>Burkholderiales</taxon>
        <taxon>Burkholderiaceae</taxon>
        <taxon>Burkholderia</taxon>
    </lineage>
</organism>
<evidence type="ECO:0000256" key="1">
    <source>
        <dbReference type="ARBA" id="ARBA00023015"/>
    </source>
</evidence>
<dbReference type="SMART" id="SM00421">
    <property type="entry name" value="HTH_LUXR"/>
    <property type="match status" value="1"/>
</dbReference>
<dbReference type="CDD" id="cd06170">
    <property type="entry name" value="LuxR_C_like"/>
    <property type="match status" value="1"/>
</dbReference>
<dbReference type="PANTHER" id="PTHR44688:SF16">
    <property type="entry name" value="DNA-BINDING TRANSCRIPTIONAL ACTIVATOR DEVR_DOSR"/>
    <property type="match status" value="1"/>
</dbReference>
<gene>
    <name evidence="5" type="ORF">BPMI_04407</name>
</gene>
<dbReference type="InterPro" id="IPR000792">
    <property type="entry name" value="Tscrpt_reg_LuxR_C"/>
</dbReference>
<proteinExistence type="predicted"/>
<dbReference type="PROSITE" id="PS00622">
    <property type="entry name" value="HTH_LUXR_1"/>
    <property type="match status" value="1"/>
</dbReference>
<dbReference type="SUPFAM" id="SSF46894">
    <property type="entry name" value="C-terminal effector domain of the bipartite response regulators"/>
    <property type="match status" value="1"/>
</dbReference>
<protein>
    <submittedName>
        <fullName evidence="5">Transcriptional activator protein LuxR</fullName>
    </submittedName>
</protein>
<evidence type="ECO:0000259" key="4">
    <source>
        <dbReference type="PROSITE" id="PS50043"/>
    </source>
</evidence>
<dbReference type="PROSITE" id="PS50043">
    <property type="entry name" value="HTH_LUXR_2"/>
    <property type="match status" value="1"/>
</dbReference>
<evidence type="ECO:0000256" key="2">
    <source>
        <dbReference type="ARBA" id="ARBA00023125"/>
    </source>
</evidence>
<comment type="caution">
    <text evidence="5">The sequence shown here is derived from an EMBL/GenBank/DDBJ whole genome shotgun (WGS) entry which is preliminary data.</text>
</comment>
<dbReference type="Proteomes" id="UP000242951">
    <property type="component" value="Unassembled WGS sequence"/>
</dbReference>
<keyword evidence="1" id="KW-0805">Transcription regulation</keyword>
<reference evidence="5 6" key="1">
    <citation type="submission" date="2015-06" db="EMBL/GenBank/DDBJ databases">
        <title>Comparative genomics of Burkholderia leaf nodule symbionts.</title>
        <authorList>
            <person name="Carlier A."/>
            <person name="Eberl L."/>
            <person name="Pinto-Carbo M."/>
        </authorList>
    </citation>
    <scope>NUCLEOTIDE SEQUENCE [LARGE SCALE GENOMIC DNA]</scope>
    <source>
        <strain evidence="5 6">UZHbot3</strain>
    </source>
</reference>
<dbReference type="Gene3D" id="1.10.10.10">
    <property type="entry name" value="Winged helix-like DNA-binding domain superfamily/Winged helix DNA-binding domain"/>
    <property type="match status" value="1"/>
</dbReference>
<dbReference type="Pfam" id="PF00196">
    <property type="entry name" value="GerE"/>
    <property type="match status" value="1"/>
</dbReference>
<dbReference type="EMBL" id="LELG01000256">
    <property type="protein sequence ID" value="KMQ79753.1"/>
    <property type="molecule type" value="Genomic_DNA"/>
</dbReference>
<dbReference type="InterPro" id="IPR036388">
    <property type="entry name" value="WH-like_DNA-bd_sf"/>
</dbReference>
<keyword evidence="6" id="KW-1185">Reference proteome</keyword>
<accession>A0ABR5HKI3</accession>
<evidence type="ECO:0000256" key="3">
    <source>
        <dbReference type="ARBA" id="ARBA00023163"/>
    </source>
</evidence>